<keyword evidence="2" id="KW-1185">Reference proteome</keyword>
<accession>A0AAV7KZP6</accession>
<name>A0AAV7KZP6_PLEWA</name>
<evidence type="ECO:0000313" key="1">
    <source>
        <dbReference type="EMBL" id="KAJ1083695.1"/>
    </source>
</evidence>
<dbReference type="Proteomes" id="UP001066276">
    <property type="component" value="Chromosome 12"/>
</dbReference>
<comment type="caution">
    <text evidence="1">The sequence shown here is derived from an EMBL/GenBank/DDBJ whole genome shotgun (WGS) entry which is preliminary data.</text>
</comment>
<gene>
    <name evidence="1" type="ORF">NDU88_003850</name>
</gene>
<dbReference type="AlphaFoldDB" id="A0AAV7KZP6"/>
<dbReference type="EMBL" id="JANPWB010000016">
    <property type="protein sequence ID" value="KAJ1083695.1"/>
    <property type="molecule type" value="Genomic_DNA"/>
</dbReference>
<organism evidence="1 2">
    <name type="scientific">Pleurodeles waltl</name>
    <name type="common">Iberian ribbed newt</name>
    <dbReference type="NCBI Taxonomy" id="8319"/>
    <lineage>
        <taxon>Eukaryota</taxon>
        <taxon>Metazoa</taxon>
        <taxon>Chordata</taxon>
        <taxon>Craniata</taxon>
        <taxon>Vertebrata</taxon>
        <taxon>Euteleostomi</taxon>
        <taxon>Amphibia</taxon>
        <taxon>Batrachia</taxon>
        <taxon>Caudata</taxon>
        <taxon>Salamandroidea</taxon>
        <taxon>Salamandridae</taxon>
        <taxon>Pleurodelinae</taxon>
        <taxon>Pleurodeles</taxon>
    </lineage>
</organism>
<protein>
    <submittedName>
        <fullName evidence="1">Uncharacterized protein</fullName>
    </submittedName>
</protein>
<sequence>MGKLTLLAGSRGTPWSKTERFCFCAVEAASVGGYRHEQNNNQSRRSTVLECWHGRNNECAFHGRRQACNKLRAYRIKQRGSPPHYVKLAKRS</sequence>
<evidence type="ECO:0000313" key="2">
    <source>
        <dbReference type="Proteomes" id="UP001066276"/>
    </source>
</evidence>
<proteinExistence type="predicted"/>
<reference evidence="1" key="1">
    <citation type="journal article" date="2022" name="bioRxiv">
        <title>Sequencing and chromosome-scale assembly of the giantPleurodeles waltlgenome.</title>
        <authorList>
            <person name="Brown T."/>
            <person name="Elewa A."/>
            <person name="Iarovenko S."/>
            <person name="Subramanian E."/>
            <person name="Araus A.J."/>
            <person name="Petzold A."/>
            <person name="Susuki M."/>
            <person name="Suzuki K.-i.T."/>
            <person name="Hayashi T."/>
            <person name="Toyoda A."/>
            <person name="Oliveira C."/>
            <person name="Osipova E."/>
            <person name="Leigh N.D."/>
            <person name="Simon A."/>
            <person name="Yun M.H."/>
        </authorList>
    </citation>
    <scope>NUCLEOTIDE SEQUENCE</scope>
    <source>
        <strain evidence="1">20211129_DDA</strain>
        <tissue evidence="1">Liver</tissue>
    </source>
</reference>